<gene>
    <name evidence="2" type="ORF">JMJ35_010220</name>
</gene>
<keyword evidence="3" id="KW-1185">Reference proteome</keyword>
<protein>
    <recommendedName>
        <fullName evidence="4">C2H2-type domain-containing protein</fullName>
    </recommendedName>
</protein>
<feature type="compositionally biased region" description="Low complexity" evidence="1">
    <location>
        <begin position="171"/>
        <end position="183"/>
    </location>
</feature>
<feature type="compositionally biased region" description="Polar residues" evidence="1">
    <location>
        <begin position="142"/>
        <end position="162"/>
    </location>
</feature>
<feature type="region of interest" description="Disordered" evidence="1">
    <location>
        <begin position="549"/>
        <end position="621"/>
    </location>
</feature>
<evidence type="ECO:0008006" key="4">
    <source>
        <dbReference type="Google" id="ProtNLM"/>
    </source>
</evidence>
<dbReference type="AlphaFoldDB" id="A0AA39QQB2"/>
<feature type="compositionally biased region" description="Polar residues" evidence="1">
    <location>
        <begin position="571"/>
        <end position="588"/>
    </location>
</feature>
<organism evidence="2 3">
    <name type="scientific">Cladonia borealis</name>
    <dbReference type="NCBI Taxonomy" id="184061"/>
    <lineage>
        <taxon>Eukaryota</taxon>
        <taxon>Fungi</taxon>
        <taxon>Dikarya</taxon>
        <taxon>Ascomycota</taxon>
        <taxon>Pezizomycotina</taxon>
        <taxon>Lecanoromycetes</taxon>
        <taxon>OSLEUM clade</taxon>
        <taxon>Lecanoromycetidae</taxon>
        <taxon>Lecanorales</taxon>
        <taxon>Lecanorineae</taxon>
        <taxon>Cladoniaceae</taxon>
        <taxon>Cladonia</taxon>
    </lineage>
</organism>
<evidence type="ECO:0000313" key="2">
    <source>
        <dbReference type="EMBL" id="KAK0507182.1"/>
    </source>
</evidence>
<evidence type="ECO:0000256" key="1">
    <source>
        <dbReference type="SAM" id="MobiDB-lite"/>
    </source>
</evidence>
<sequence length="649" mass="72313">MPGFSFDNRELTAPIDESGASTFPSPSQETAVLNLLEFKDENILAWLTLLRSLQQGYQHLSSSQVLSSRQVDALSLLKDSPDVLVLQWLRTRRYTETVDNLGALPRDGLSDAPVNVTSTLSSTRQCSFNSIPESSGSSLGPLTYYSRNTSGETPMTSSSQGDLSFHFSGRPSNSTIAAPSATPTSSTHSHWCIVCENPKAITTCDGWKRHMKEHEVIFPCMPQGPVHASDLGPQCNLCSSLFPDQGHLDAHSVQQCITKGRTYTRKANLVKHLEEVHRIQDGSALAEAWRIAFKKRYFSCGFCIILFDNINDQLNHIDIHHFRQLEDICNWDMTKVIKGLLLQSRVDMAWHGISANYAESGFSWDISCNRDLQLRLELAEEAPDVLAAAVFNNCTYDWSHHSYDDTGLTMGHSTRPISTSAPMQPLAATVQDLHSTCSFTTTVIREHQQPTMPALEENYTDRSVPHLPLPQPIFEVSSEPMLSDYQSDHVRERPIEISSNVENVTPAHAPVADNRRITLTEDQRTSYGAWEHEPSHHMILHPEMLGTADLPTEQSDTQSSGKGSAGHGGSERSSQPTKACSSRNSTRNAWREKSPSIVSQLKKKFSSHKSKEHVPEPEIPMDIDLDGLMSFMEEEKNTRFVRRIGSPSD</sequence>
<evidence type="ECO:0000313" key="3">
    <source>
        <dbReference type="Proteomes" id="UP001166286"/>
    </source>
</evidence>
<accession>A0AA39QQB2</accession>
<dbReference type="Proteomes" id="UP001166286">
    <property type="component" value="Unassembled WGS sequence"/>
</dbReference>
<reference evidence="2" key="1">
    <citation type="submission" date="2023-03" db="EMBL/GenBank/DDBJ databases">
        <title>Complete genome of Cladonia borealis.</title>
        <authorList>
            <person name="Park H."/>
        </authorList>
    </citation>
    <scope>NUCLEOTIDE SEQUENCE</scope>
    <source>
        <strain evidence="2">ANT050790</strain>
    </source>
</reference>
<feature type="compositionally biased region" description="Basic residues" evidence="1">
    <location>
        <begin position="601"/>
        <end position="611"/>
    </location>
</feature>
<comment type="caution">
    <text evidence="2">The sequence shown here is derived from an EMBL/GenBank/DDBJ whole genome shotgun (WGS) entry which is preliminary data.</text>
</comment>
<proteinExistence type="predicted"/>
<dbReference type="EMBL" id="JAFEKC020000024">
    <property type="protein sequence ID" value="KAK0507182.1"/>
    <property type="molecule type" value="Genomic_DNA"/>
</dbReference>
<feature type="region of interest" description="Disordered" evidence="1">
    <location>
        <begin position="142"/>
        <end position="183"/>
    </location>
</feature>
<name>A0AA39QQB2_9LECA</name>